<dbReference type="OrthoDB" id="5956163at2759"/>
<keyword evidence="4" id="KW-1015">Disulfide bond</keyword>
<dbReference type="PANTHER" id="PTHR42737">
    <property type="entry name" value="GLUTATHIONE REDUCTASE"/>
    <property type="match status" value="1"/>
</dbReference>
<accession>A0BNM2</accession>
<dbReference type="Pfam" id="PF02852">
    <property type="entry name" value="Pyr_redox_dim"/>
    <property type="match status" value="1"/>
</dbReference>
<sequence>MVGRISKSLKMFSRILRFQCKKSFHLLRKLIVRKDTEQIVEFHYIGLEAAEMTQCFTVAIRIGAKKSDFDSIVGIHLSAAEEMVQMKIFR</sequence>
<dbReference type="EMBL" id="CT868007">
    <property type="protein sequence ID" value="CAK60139.1"/>
    <property type="molecule type" value="Genomic_DNA"/>
</dbReference>
<dbReference type="GO" id="GO:0016491">
    <property type="term" value="F:oxidoreductase activity"/>
    <property type="evidence" value="ECO:0007669"/>
    <property type="project" value="UniProtKB-KW"/>
</dbReference>
<gene>
    <name evidence="7" type="ORF">GSPATT00030777001</name>
</gene>
<evidence type="ECO:0000259" key="6">
    <source>
        <dbReference type="Pfam" id="PF02852"/>
    </source>
</evidence>
<dbReference type="PANTHER" id="PTHR42737:SF2">
    <property type="entry name" value="GLUTATHIONE REDUCTASE"/>
    <property type="match status" value="1"/>
</dbReference>
<name>A0BNM2_PARTE</name>
<evidence type="ECO:0000256" key="3">
    <source>
        <dbReference type="ARBA" id="ARBA00023002"/>
    </source>
</evidence>
<dbReference type="Proteomes" id="UP000000600">
    <property type="component" value="Unassembled WGS sequence"/>
</dbReference>
<dbReference type="InterPro" id="IPR046952">
    <property type="entry name" value="GSHR/TRXR-like"/>
</dbReference>
<evidence type="ECO:0000256" key="4">
    <source>
        <dbReference type="ARBA" id="ARBA00023157"/>
    </source>
</evidence>
<comment type="similarity">
    <text evidence="2">Belongs to the class-I pyridine nucleotide-disulfide oxidoreductase family.</text>
</comment>
<dbReference type="InterPro" id="IPR016156">
    <property type="entry name" value="FAD/NAD-linked_Rdtase_dimer_sf"/>
</dbReference>
<feature type="domain" description="Pyridine nucleotide-disulphide oxidoreductase dimerisation" evidence="6">
    <location>
        <begin position="20"/>
        <end position="86"/>
    </location>
</feature>
<dbReference type="SUPFAM" id="SSF55424">
    <property type="entry name" value="FAD/NAD-linked reductases, dimerisation (C-terminal) domain"/>
    <property type="match status" value="1"/>
</dbReference>
<dbReference type="AlphaFoldDB" id="A0BNM2"/>
<proteinExistence type="inferred from homology"/>
<evidence type="ECO:0000256" key="5">
    <source>
        <dbReference type="ARBA" id="ARBA00023284"/>
    </source>
</evidence>
<dbReference type="GO" id="GO:0045454">
    <property type="term" value="P:cell redox homeostasis"/>
    <property type="evidence" value="ECO:0007669"/>
    <property type="project" value="InterPro"/>
</dbReference>
<dbReference type="GeneID" id="5013321"/>
<dbReference type="KEGG" id="ptm:GSPATT00030777001"/>
<comment type="cofactor">
    <cofactor evidence="1">
        <name>FAD</name>
        <dbReference type="ChEBI" id="CHEBI:57692"/>
    </cofactor>
</comment>
<dbReference type="InParanoid" id="A0BNM2"/>
<keyword evidence="8" id="KW-1185">Reference proteome</keyword>
<dbReference type="GO" id="GO:0050660">
    <property type="term" value="F:flavin adenine dinucleotide binding"/>
    <property type="evidence" value="ECO:0007669"/>
    <property type="project" value="InterPro"/>
</dbReference>
<dbReference type="RefSeq" id="XP_001427537.1">
    <property type="nucleotide sequence ID" value="XM_001427500.1"/>
</dbReference>
<keyword evidence="5" id="KW-0676">Redox-active center</keyword>
<evidence type="ECO:0000313" key="8">
    <source>
        <dbReference type="Proteomes" id="UP000000600"/>
    </source>
</evidence>
<dbReference type="HOGENOM" id="CLU_2445515_0_0_1"/>
<evidence type="ECO:0000256" key="2">
    <source>
        <dbReference type="ARBA" id="ARBA00007532"/>
    </source>
</evidence>
<dbReference type="InterPro" id="IPR004099">
    <property type="entry name" value="Pyr_nucl-diS_OxRdtase_dimer"/>
</dbReference>
<reference evidence="7 8" key="1">
    <citation type="journal article" date="2006" name="Nature">
        <title>Global trends of whole-genome duplications revealed by the ciliate Paramecium tetraurelia.</title>
        <authorList>
            <consortium name="Genoscope"/>
            <person name="Aury J.-M."/>
            <person name="Jaillon O."/>
            <person name="Duret L."/>
            <person name="Noel B."/>
            <person name="Jubin C."/>
            <person name="Porcel B.M."/>
            <person name="Segurens B."/>
            <person name="Daubin V."/>
            <person name="Anthouard V."/>
            <person name="Aiach N."/>
            <person name="Arnaiz O."/>
            <person name="Billaut A."/>
            <person name="Beisson J."/>
            <person name="Blanc I."/>
            <person name="Bouhouche K."/>
            <person name="Camara F."/>
            <person name="Duharcourt S."/>
            <person name="Guigo R."/>
            <person name="Gogendeau D."/>
            <person name="Katinka M."/>
            <person name="Keller A.-M."/>
            <person name="Kissmehl R."/>
            <person name="Klotz C."/>
            <person name="Koll F."/>
            <person name="Le Moue A."/>
            <person name="Lepere C."/>
            <person name="Malinsky S."/>
            <person name="Nowacki M."/>
            <person name="Nowak J.K."/>
            <person name="Plattner H."/>
            <person name="Poulain J."/>
            <person name="Ruiz F."/>
            <person name="Serrano V."/>
            <person name="Zagulski M."/>
            <person name="Dessen P."/>
            <person name="Betermier M."/>
            <person name="Weissenbach J."/>
            <person name="Scarpelli C."/>
            <person name="Schachter V."/>
            <person name="Sperling L."/>
            <person name="Meyer E."/>
            <person name="Cohen J."/>
            <person name="Wincker P."/>
        </authorList>
    </citation>
    <scope>NUCLEOTIDE SEQUENCE [LARGE SCALE GENOMIC DNA]</scope>
    <source>
        <strain evidence="7 8">Stock d4-2</strain>
    </source>
</reference>
<evidence type="ECO:0000256" key="1">
    <source>
        <dbReference type="ARBA" id="ARBA00001974"/>
    </source>
</evidence>
<dbReference type="Gene3D" id="3.30.390.30">
    <property type="match status" value="1"/>
</dbReference>
<keyword evidence="3" id="KW-0560">Oxidoreductase</keyword>
<organism evidence="7 8">
    <name type="scientific">Paramecium tetraurelia</name>
    <dbReference type="NCBI Taxonomy" id="5888"/>
    <lineage>
        <taxon>Eukaryota</taxon>
        <taxon>Sar</taxon>
        <taxon>Alveolata</taxon>
        <taxon>Ciliophora</taxon>
        <taxon>Intramacronucleata</taxon>
        <taxon>Oligohymenophorea</taxon>
        <taxon>Peniculida</taxon>
        <taxon>Parameciidae</taxon>
        <taxon>Paramecium</taxon>
    </lineage>
</organism>
<protein>
    <recommendedName>
        <fullName evidence="6">Pyridine nucleotide-disulphide oxidoreductase dimerisation domain-containing protein</fullName>
    </recommendedName>
</protein>
<dbReference type="STRING" id="5888.A0BNM2"/>
<evidence type="ECO:0000313" key="7">
    <source>
        <dbReference type="EMBL" id="CAK60139.1"/>
    </source>
</evidence>